<dbReference type="AlphaFoldDB" id="A0AAV0FGZ1"/>
<evidence type="ECO:0000256" key="1">
    <source>
        <dbReference type="SAM" id="MobiDB-lite"/>
    </source>
</evidence>
<feature type="compositionally biased region" description="Basic and acidic residues" evidence="1">
    <location>
        <begin position="157"/>
        <end position="175"/>
    </location>
</feature>
<dbReference type="PANTHER" id="PTHR36790:SF1">
    <property type="entry name" value="MYELIN TRANSCRIPTION FACTOR"/>
    <property type="match status" value="1"/>
</dbReference>
<accession>A0AAV0FGZ1</accession>
<reference evidence="2" key="1">
    <citation type="submission" date="2022-07" db="EMBL/GenBank/DDBJ databases">
        <authorList>
            <person name="Macas J."/>
            <person name="Novak P."/>
            <person name="Neumann P."/>
        </authorList>
    </citation>
    <scope>NUCLEOTIDE SEQUENCE</scope>
</reference>
<gene>
    <name evidence="2" type="ORF">CEPIT_LOCUS33957</name>
</gene>
<protein>
    <recommendedName>
        <fullName evidence="4">High mobility group B protein 6</fullName>
    </recommendedName>
</protein>
<dbReference type="PANTHER" id="PTHR36790">
    <property type="entry name" value="MYELIN TRANSCRIPTION FACTOR"/>
    <property type="match status" value="1"/>
</dbReference>
<feature type="compositionally biased region" description="Polar residues" evidence="1">
    <location>
        <begin position="191"/>
        <end position="201"/>
    </location>
</feature>
<keyword evidence="3" id="KW-1185">Reference proteome</keyword>
<sequence length="201" mass="23199">MLAQSPVVGNQIQRQKTGRKHLQIRNTPANQFPDEAIKPKLKHDLLDISLYHISNKENVHPLQAGAAGKGKPHGEIELRDSSLADELSSIREKLERMRIDKQRTEKMLRERAAVMDLQMQELINRGEIQKQLELEVDRLFRLKELRLSCMRISPIRSLRDKEKEKKGKEDQFKDMEEIENEEGSQGRIAPSSPSSDLDTEE</sequence>
<organism evidence="2 3">
    <name type="scientific">Cuscuta epithymum</name>
    <dbReference type="NCBI Taxonomy" id="186058"/>
    <lineage>
        <taxon>Eukaryota</taxon>
        <taxon>Viridiplantae</taxon>
        <taxon>Streptophyta</taxon>
        <taxon>Embryophyta</taxon>
        <taxon>Tracheophyta</taxon>
        <taxon>Spermatophyta</taxon>
        <taxon>Magnoliopsida</taxon>
        <taxon>eudicotyledons</taxon>
        <taxon>Gunneridae</taxon>
        <taxon>Pentapetalae</taxon>
        <taxon>asterids</taxon>
        <taxon>lamiids</taxon>
        <taxon>Solanales</taxon>
        <taxon>Convolvulaceae</taxon>
        <taxon>Cuscuteae</taxon>
        <taxon>Cuscuta</taxon>
        <taxon>Cuscuta subgen. Cuscuta</taxon>
    </lineage>
</organism>
<proteinExistence type="predicted"/>
<comment type="caution">
    <text evidence="2">The sequence shown here is derived from an EMBL/GenBank/DDBJ whole genome shotgun (WGS) entry which is preliminary data.</text>
</comment>
<name>A0AAV0FGZ1_9ASTE</name>
<feature type="region of interest" description="Disordered" evidence="1">
    <location>
        <begin position="1"/>
        <end position="21"/>
    </location>
</feature>
<dbReference type="Proteomes" id="UP001152523">
    <property type="component" value="Unassembled WGS sequence"/>
</dbReference>
<dbReference type="EMBL" id="CAMAPF010000984">
    <property type="protein sequence ID" value="CAH9134723.1"/>
    <property type="molecule type" value="Genomic_DNA"/>
</dbReference>
<evidence type="ECO:0000313" key="3">
    <source>
        <dbReference type="Proteomes" id="UP001152523"/>
    </source>
</evidence>
<feature type="region of interest" description="Disordered" evidence="1">
    <location>
        <begin position="157"/>
        <end position="201"/>
    </location>
</feature>
<evidence type="ECO:0008006" key="4">
    <source>
        <dbReference type="Google" id="ProtNLM"/>
    </source>
</evidence>
<evidence type="ECO:0000313" key="2">
    <source>
        <dbReference type="EMBL" id="CAH9134723.1"/>
    </source>
</evidence>